<feature type="region of interest" description="Disordered" evidence="5">
    <location>
        <begin position="262"/>
        <end position="387"/>
    </location>
</feature>
<dbReference type="AlphaFoldDB" id="A0A0C3BYS0"/>
<keyword evidence="3" id="KW-0862">Zinc</keyword>
<dbReference type="PROSITE" id="PS01358">
    <property type="entry name" value="ZF_RANBP2_1"/>
    <property type="match status" value="2"/>
</dbReference>
<feature type="compositionally biased region" description="Low complexity" evidence="5">
    <location>
        <begin position="77"/>
        <end position="98"/>
    </location>
</feature>
<sequence>MACPQISLWAPRPFRCVSPPTMHSIMLSDRLQRLTPSSDIISDFAPSSDLFVSYSRGVAHFEPKVIDTFAPRRDMSELSPTSSMSSSDASDSSKSSLTFSPEDAFFATRSRVVRLYNLPAMAESFLSAVFLPHNTAPVSMWELTDEFAAGRRDSVWAVFRTHEEASAALLLSGRAMSVTTALESDLEPFHKLHRVLLASSSILDLQLPSSMPEVEYTLSTNPPNPKTTFRLGDWICSSPNCAAHNFGRNLACIGCGCPRASGANGSSNQHQHQQHSSTNVSSRAMPSPRFSSPSASVTYYSSAPPPSQSQAQQHQQQHQQQQQPQQQPQPHQQQPAQQQQQHGQHLTVPSHIGFSQPQPTSSFAPTSSLPHVAANPPKPSHPLLTPSGRAFAVGGKVQNISSDPLSPCIMYWPDNEPFPEQGQIRPNNLAGVAPPILNTGNRGPISHQPGDWICQKCNYLNWRRRKVCQTCLPYAEGNGDSISAAVQAERIALLTSVLAQTQGNSGSGDLRVVPGGSSPAPTHAAPRSHSLTPPQGRRPVIELSPPRSHRSHPLHSLAPVAPPTRSVHRSQSHFSLGQQFASQSPQFTTAPSPIYQTSGHAHAQQQQQQQQHLQPRQPSPLSPLYSTGPDVHHQHVPHRNTISFIPNAHHRQQQNDNLNVNLHLNANAHIHGNNNIHNNVISTTTTTAHSQNITHFTTPHVTVQAPAPLLPSFLQDIVQSPALSPTSTTTSSADSVEEYEDVVTSPRAIFPRARGDSGSSDMISQNSPIANIWRLDGEESKSLSAFPLPNRQELAVGVRKTSREVLRV</sequence>
<evidence type="ECO:0000256" key="3">
    <source>
        <dbReference type="ARBA" id="ARBA00022833"/>
    </source>
</evidence>
<feature type="region of interest" description="Disordered" evidence="5">
    <location>
        <begin position="503"/>
        <end position="635"/>
    </location>
</feature>
<evidence type="ECO:0000259" key="6">
    <source>
        <dbReference type="PROSITE" id="PS50199"/>
    </source>
</evidence>
<reference evidence="7 8" key="1">
    <citation type="submission" date="2014-04" db="EMBL/GenBank/DDBJ databases">
        <authorList>
            <consortium name="DOE Joint Genome Institute"/>
            <person name="Kuo A."/>
            <person name="Gay G."/>
            <person name="Dore J."/>
            <person name="Kohler A."/>
            <person name="Nagy L.G."/>
            <person name="Floudas D."/>
            <person name="Copeland A."/>
            <person name="Barry K.W."/>
            <person name="Cichocki N."/>
            <person name="Veneault-Fourrey C."/>
            <person name="LaButti K."/>
            <person name="Lindquist E.A."/>
            <person name="Lipzen A."/>
            <person name="Lundell T."/>
            <person name="Morin E."/>
            <person name="Murat C."/>
            <person name="Sun H."/>
            <person name="Tunlid A."/>
            <person name="Henrissat B."/>
            <person name="Grigoriev I.V."/>
            <person name="Hibbett D.S."/>
            <person name="Martin F."/>
            <person name="Nordberg H.P."/>
            <person name="Cantor M.N."/>
            <person name="Hua S.X."/>
        </authorList>
    </citation>
    <scope>NUCLEOTIDE SEQUENCE [LARGE SCALE GENOMIC DNA]</scope>
    <source>
        <strain evidence="8">h7</strain>
    </source>
</reference>
<reference evidence="8" key="2">
    <citation type="submission" date="2015-01" db="EMBL/GenBank/DDBJ databases">
        <title>Evolutionary Origins and Diversification of the Mycorrhizal Mutualists.</title>
        <authorList>
            <consortium name="DOE Joint Genome Institute"/>
            <consortium name="Mycorrhizal Genomics Consortium"/>
            <person name="Kohler A."/>
            <person name="Kuo A."/>
            <person name="Nagy L.G."/>
            <person name="Floudas D."/>
            <person name="Copeland A."/>
            <person name="Barry K.W."/>
            <person name="Cichocki N."/>
            <person name="Veneault-Fourrey C."/>
            <person name="LaButti K."/>
            <person name="Lindquist E.A."/>
            <person name="Lipzen A."/>
            <person name="Lundell T."/>
            <person name="Morin E."/>
            <person name="Murat C."/>
            <person name="Riley R."/>
            <person name="Ohm R."/>
            <person name="Sun H."/>
            <person name="Tunlid A."/>
            <person name="Henrissat B."/>
            <person name="Grigoriev I.V."/>
            <person name="Hibbett D.S."/>
            <person name="Martin F."/>
        </authorList>
    </citation>
    <scope>NUCLEOTIDE SEQUENCE [LARGE SCALE GENOMIC DNA]</scope>
    <source>
        <strain evidence="8">h7</strain>
    </source>
</reference>
<dbReference type="InterPro" id="IPR036443">
    <property type="entry name" value="Znf_RanBP2_sf"/>
</dbReference>
<feature type="compositionally biased region" description="Polar residues" evidence="5">
    <location>
        <begin position="353"/>
        <end position="369"/>
    </location>
</feature>
<evidence type="ECO:0000256" key="4">
    <source>
        <dbReference type="PROSITE-ProRule" id="PRU00322"/>
    </source>
</evidence>
<keyword evidence="1" id="KW-0479">Metal-binding</keyword>
<dbReference type="OrthoDB" id="448399at2759"/>
<evidence type="ECO:0000256" key="5">
    <source>
        <dbReference type="SAM" id="MobiDB-lite"/>
    </source>
</evidence>
<evidence type="ECO:0000313" key="7">
    <source>
        <dbReference type="EMBL" id="KIM41730.1"/>
    </source>
</evidence>
<evidence type="ECO:0000313" key="8">
    <source>
        <dbReference type="Proteomes" id="UP000053424"/>
    </source>
</evidence>
<name>A0A0C3BYS0_HEBCY</name>
<dbReference type="HOGENOM" id="CLU_014246_1_0_1"/>
<feature type="compositionally biased region" description="Low complexity" evidence="5">
    <location>
        <begin position="291"/>
        <end position="342"/>
    </location>
</feature>
<dbReference type="STRING" id="686832.A0A0C3BYS0"/>
<dbReference type="SUPFAM" id="SSF90209">
    <property type="entry name" value="Ran binding protein zinc finger-like"/>
    <property type="match status" value="2"/>
</dbReference>
<proteinExistence type="predicted"/>
<feature type="compositionally biased region" description="Low complexity" evidence="5">
    <location>
        <begin position="604"/>
        <end position="616"/>
    </location>
</feature>
<feature type="region of interest" description="Disordered" evidence="5">
    <location>
        <begin position="76"/>
        <end position="98"/>
    </location>
</feature>
<feature type="region of interest" description="Disordered" evidence="5">
    <location>
        <begin position="722"/>
        <end position="742"/>
    </location>
</feature>
<feature type="compositionally biased region" description="Low complexity" evidence="5">
    <location>
        <begin position="722"/>
        <end position="734"/>
    </location>
</feature>
<dbReference type="Gene3D" id="4.10.1060.10">
    <property type="entry name" value="Zinc finger, RanBP2-type"/>
    <property type="match status" value="2"/>
</dbReference>
<dbReference type="SMART" id="SM00547">
    <property type="entry name" value="ZnF_RBZ"/>
    <property type="match status" value="2"/>
</dbReference>
<organism evidence="7 8">
    <name type="scientific">Hebeloma cylindrosporum</name>
    <dbReference type="NCBI Taxonomy" id="76867"/>
    <lineage>
        <taxon>Eukaryota</taxon>
        <taxon>Fungi</taxon>
        <taxon>Dikarya</taxon>
        <taxon>Basidiomycota</taxon>
        <taxon>Agaricomycotina</taxon>
        <taxon>Agaricomycetes</taxon>
        <taxon>Agaricomycetidae</taxon>
        <taxon>Agaricales</taxon>
        <taxon>Agaricineae</taxon>
        <taxon>Hymenogastraceae</taxon>
        <taxon>Hebeloma</taxon>
    </lineage>
</organism>
<dbReference type="GO" id="GO:0008270">
    <property type="term" value="F:zinc ion binding"/>
    <property type="evidence" value="ECO:0007669"/>
    <property type="project" value="UniProtKB-KW"/>
</dbReference>
<gene>
    <name evidence="7" type="ORF">M413DRAFT_136989</name>
</gene>
<evidence type="ECO:0000256" key="1">
    <source>
        <dbReference type="ARBA" id="ARBA00022723"/>
    </source>
</evidence>
<dbReference type="Proteomes" id="UP000053424">
    <property type="component" value="Unassembled WGS sequence"/>
</dbReference>
<keyword evidence="8" id="KW-1185">Reference proteome</keyword>
<dbReference type="InterPro" id="IPR001876">
    <property type="entry name" value="Znf_RanBP2"/>
</dbReference>
<feature type="compositionally biased region" description="Polar residues" evidence="5">
    <location>
        <begin position="572"/>
        <end position="599"/>
    </location>
</feature>
<keyword evidence="2 4" id="KW-0863">Zinc-finger</keyword>
<dbReference type="EMBL" id="KN831779">
    <property type="protein sequence ID" value="KIM41730.1"/>
    <property type="molecule type" value="Genomic_DNA"/>
</dbReference>
<feature type="domain" description="RanBP2-type" evidence="6">
    <location>
        <begin position="230"/>
        <end position="261"/>
    </location>
</feature>
<accession>A0A0C3BYS0</accession>
<evidence type="ECO:0000256" key="2">
    <source>
        <dbReference type="ARBA" id="ARBA00022771"/>
    </source>
</evidence>
<feature type="compositionally biased region" description="Low complexity" evidence="5">
    <location>
        <begin position="264"/>
        <end position="282"/>
    </location>
</feature>
<dbReference type="PROSITE" id="PS50199">
    <property type="entry name" value="ZF_RANBP2_2"/>
    <property type="match status" value="1"/>
</dbReference>
<protein>
    <recommendedName>
        <fullName evidence="6">RanBP2-type domain-containing protein</fullName>
    </recommendedName>
</protein>